<name>A0ACD3BB59_9AGAR</name>
<evidence type="ECO:0000313" key="2">
    <source>
        <dbReference type="Proteomes" id="UP000308600"/>
    </source>
</evidence>
<gene>
    <name evidence="1" type="ORF">BDN72DRAFT_757466</name>
</gene>
<keyword evidence="2" id="KW-1185">Reference proteome</keyword>
<dbReference type="Proteomes" id="UP000308600">
    <property type="component" value="Unassembled WGS sequence"/>
</dbReference>
<sequence length="224" mass="25548">VEGTLFRVHQHFLVRESEVFKWMFTNLSEKDGRQGDSDTNPIVLTDVQIDEFESLLDFFYNGMHDHLGAIAASQKSRQPPKTPLSNSSPQHLMNLLSISTRFEFDRIRQYATDELQRITNTLDPIDVILLAEKHDVFQWIAPALSRLCQRDKPLTVVEARKLGFETAILVAEARELLHEVHSGTKHSDLKFDPKIAARIIEDTFFEKNSTTSAPRVSNPHHASS</sequence>
<feature type="non-terminal residue" evidence="1">
    <location>
        <position position="1"/>
    </location>
</feature>
<evidence type="ECO:0000313" key="1">
    <source>
        <dbReference type="EMBL" id="TFK75563.1"/>
    </source>
</evidence>
<organism evidence="1 2">
    <name type="scientific">Pluteus cervinus</name>
    <dbReference type="NCBI Taxonomy" id="181527"/>
    <lineage>
        <taxon>Eukaryota</taxon>
        <taxon>Fungi</taxon>
        <taxon>Dikarya</taxon>
        <taxon>Basidiomycota</taxon>
        <taxon>Agaricomycotina</taxon>
        <taxon>Agaricomycetes</taxon>
        <taxon>Agaricomycetidae</taxon>
        <taxon>Agaricales</taxon>
        <taxon>Pluteineae</taxon>
        <taxon>Pluteaceae</taxon>
        <taxon>Pluteus</taxon>
    </lineage>
</organism>
<accession>A0ACD3BB59</accession>
<dbReference type="EMBL" id="ML208262">
    <property type="protein sequence ID" value="TFK75563.1"/>
    <property type="molecule type" value="Genomic_DNA"/>
</dbReference>
<proteinExistence type="predicted"/>
<reference evidence="1 2" key="1">
    <citation type="journal article" date="2019" name="Nat. Ecol. Evol.">
        <title>Megaphylogeny resolves global patterns of mushroom evolution.</title>
        <authorList>
            <person name="Varga T."/>
            <person name="Krizsan K."/>
            <person name="Foldi C."/>
            <person name="Dima B."/>
            <person name="Sanchez-Garcia M."/>
            <person name="Sanchez-Ramirez S."/>
            <person name="Szollosi G.J."/>
            <person name="Szarkandi J.G."/>
            <person name="Papp V."/>
            <person name="Albert L."/>
            <person name="Andreopoulos W."/>
            <person name="Angelini C."/>
            <person name="Antonin V."/>
            <person name="Barry K.W."/>
            <person name="Bougher N.L."/>
            <person name="Buchanan P."/>
            <person name="Buyck B."/>
            <person name="Bense V."/>
            <person name="Catcheside P."/>
            <person name="Chovatia M."/>
            <person name="Cooper J."/>
            <person name="Damon W."/>
            <person name="Desjardin D."/>
            <person name="Finy P."/>
            <person name="Geml J."/>
            <person name="Haridas S."/>
            <person name="Hughes K."/>
            <person name="Justo A."/>
            <person name="Karasinski D."/>
            <person name="Kautmanova I."/>
            <person name="Kiss B."/>
            <person name="Kocsube S."/>
            <person name="Kotiranta H."/>
            <person name="LaButti K.M."/>
            <person name="Lechner B.E."/>
            <person name="Liimatainen K."/>
            <person name="Lipzen A."/>
            <person name="Lukacs Z."/>
            <person name="Mihaltcheva S."/>
            <person name="Morgado L.N."/>
            <person name="Niskanen T."/>
            <person name="Noordeloos M.E."/>
            <person name="Ohm R.A."/>
            <person name="Ortiz-Santana B."/>
            <person name="Ovrebo C."/>
            <person name="Racz N."/>
            <person name="Riley R."/>
            <person name="Savchenko A."/>
            <person name="Shiryaev A."/>
            <person name="Soop K."/>
            <person name="Spirin V."/>
            <person name="Szebenyi C."/>
            <person name="Tomsovsky M."/>
            <person name="Tulloss R.E."/>
            <person name="Uehling J."/>
            <person name="Grigoriev I.V."/>
            <person name="Vagvolgyi C."/>
            <person name="Papp T."/>
            <person name="Martin F.M."/>
            <person name="Miettinen O."/>
            <person name="Hibbett D.S."/>
            <person name="Nagy L.G."/>
        </authorList>
    </citation>
    <scope>NUCLEOTIDE SEQUENCE [LARGE SCALE GENOMIC DNA]</scope>
    <source>
        <strain evidence="1 2">NL-1719</strain>
    </source>
</reference>
<protein>
    <submittedName>
        <fullName evidence="1">Uncharacterized protein</fullName>
    </submittedName>
</protein>